<dbReference type="EMBL" id="OBQK01000001">
    <property type="protein sequence ID" value="SOC51057.1"/>
    <property type="molecule type" value="Genomic_DNA"/>
</dbReference>
<sequence>MPQIRADEALYRDEPVYGNADELVQQVQAWAAGQPGFVELGLDRERNGWITVWVKDADVDALQQEVAREWPGEGIVVVEVPWTAGELEAVLADVDAALREAGVRSGGSALSPHRGVVEIHLGVITPEAEAVLASFTGRPLCVDGIPEDQAPEERSQPTAGEGWRLLGEGLSGESYRTSVATTDDQLQDLWEAAGLEGDAPQVDWDGEIAVWFGAVYGSGCPVRMDGVLVEGDLLYADLVVPGEVYGCNDDANPHAFVVAISRTVLPEGPFRVQLEARDPYPGAPEERTVVDVDLREPGSTATNEQVHADASLAVPVEPALVTDGDDLPTDKPVRYIYRDDPDCDTPVLGPLDGSVWRLADGEAAWDVQDGDELTLHPLGGSDSEIIASAPQMDWLFVRMPEATCP</sequence>
<organism evidence="1 2">
    <name type="scientific">Ornithinimicrobium cerasi</name>
    <dbReference type="NCBI Taxonomy" id="2248773"/>
    <lineage>
        <taxon>Bacteria</taxon>
        <taxon>Bacillati</taxon>
        <taxon>Actinomycetota</taxon>
        <taxon>Actinomycetes</taxon>
        <taxon>Micrococcales</taxon>
        <taxon>Ornithinimicrobiaceae</taxon>
        <taxon>Ornithinimicrobium</taxon>
    </lineage>
</organism>
<protein>
    <submittedName>
        <fullName evidence="1">Uncharacterized protein</fullName>
    </submittedName>
</protein>
<reference evidence="2" key="1">
    <citation type="submission" date="2017-08" db="EMBL/GenBank/DDBJ databases">
        <authorList>
            <person name="Varghese N."/>
            <person name="Submissions S."/>
        </authorList>
    </citation>
    <scope>NUCLEOTIDE SEQUENCE [LARGE SCALE GENOMIC DNA]</scope>
    <source>
        <strain evidence="2">USBA17B2</strain>
    </source>
</reference>
<keyword evidence="2" id="KW-1185">Reference proteome</keyword>
<dbReference type="AlphaFoldDB" id="A0A285VAR5"/>
<dbReference type="RefSeq" id="WP_097186256.1">
    <property type="nucleotide sequence ID" value="NZ_OBQK01000001.1"/>
</dbReference>
<evidence type="ECO:0000313" key="2">
    <source>
        <dbReference type="Proteomes" id="UP000219688"/>
    </source>
</evidence>
<evidence type="ECO:0000313" key="1">
    <source>
        <dbReference type="EMBL" id="SOC51057.1"/>
    </source>
</evidence>
<accession>A0A285VAR5</accession>
<name>A0A285VAR5_9MICO</name>
<gene>
    <name evidence="1" type="ORF">SAMN05421879_1013</name>
</gene>
<dbReference type="Proteomes" id="UP000219688">
    <property type="component" value="Unassembled WGS sequence"/>
</dbReference>
<proteinExistence type="predicted"/>